<feature type="compositionally biased region" description="Basic residues" evidence="2">
    <location>
        <begin position="167"/>
        <end position="196"/>
    </location>
</feature>
<feature type="compositionally biased region" description="Gly residues" evidence="2">
    <location>
        <begin position="126"/>
        <end position="135"/>
    </location>
</feature>
<dbReference type="GO" id="GO:0003723">
    <property type="term" value="F:RNA binding"/>
    <property type="evidence" value="ECO:0007669"/>
    <property type="project" value="UniProtKB-UniRule"/>
</dbReference>
<dbReference type="AlphaFoldDB" id="A0A0L0FJW1"/>
<feature type="domain" description="RRM" evidence="3">
    <location>
        <begin position="38"/>
        <end position="116"/>
    </location>
</feature>
<dbReference type="OrthoDB" id="439808at2759"/>
<reference evidence="4 5" key="1">
    <citation type="submission" date="2011-02" db="EMBL/GenBank/DDBJ databases">
        <title>The Genome Sequence of Sphaeroforma arctica JP610.</title>
        <authorList>
            <consortium name="The Broad Institute Genome Sequencing Platform"/>
            <person name="Russ C."/>
            <person name="Cuomo C."/>
            <person name="Young S.K."/>
            <person name="Zeng Q."/>
            <person name="Gargeya S."/>
            <person name="Alvarado L."/>
            <person name="Berlin A."/>
            <person name="Chapman S.B."/>
            <person name="Chen Z."/>
            <person name="Freedman E."/>
            <person name="Gellesch M."/>
            <person name="Goldberg J."/>
            <person name="Griggs A."/>
            <person name="Gujja S."/>
            <person name="Heilman E."/>
            <person name="Heiman D."/>
            <person name="Howarth C."/>
            <person name="Mehta T."/>
            <person name="Neiman D."/>
            <person name="Pearson M."/>
            <person name="Roberts A."/>
            <person name="Saif S."/>
            <person name="Shea T."/>
            <person name="Shenoy N."/>
            <person name="Sisk P."/>
            <person name="Stolte C."/>
            <person name="Sykes S."/>
            <person name="White J."/>
            <person name="Yandava C."/>
            <person name="Burger G."/>
            <person name="Gray M.W."/>
            <person name="Holland P.W.H."/>
            <person name="King N."/>
            <person name="Lang F.B.F."/>
            <person name="Roger A.J."/>
            <person name="Ruiz-Trillo I."/>
            <person name="Haas B."/>
            <person name="Nusbaum C."/>
            <person name="Birren B."/>
        </authorList>
    </citation>
    <scope>NUCLEOTIDE SEQUENCE [LARGE SCALE GENOMIC DNA]</scope>
    <source>
        <strain evidence="4 5">JP610</strain>
    </source>
</reference>
<feature type="region of interest" description="Disordered" evidence="2">
    <location>
        <begin position="120"/>
        <end position="252"/>
    </location>
</feature>
<dbReference type="InterPro" id="IPR035979">
    <property type="entry name" value="RBD_domain_sf"/>
</dbReference>
<dbReference type="GeneID" id="25910990"/>
<proteinExistence type="predicted"/>
<evidence type="ECO:0000256" key="2">
    <source>
        <dbReference type="SAM" id="MobiDB-lite"/>
    </source>
</evidence>
<dbReference type="Proteomes" id="UP000054560">
    <property type="component" value="Unassembled WGS sequence"/>
</dbReference>
<protein>
    <recommendedName>
        <fullName evidence="3">RRM domain-containing protein</fullName>
    </recommendedName>
</protein>
<dbReference type="STRING" id="667725.A0A0L0FJW1"/>
<evidence type="ECO:0000259" key="3">
    <source>
        <dbReference type="PROSITE" id="PS50102"/>
    </source>
</evidence>
<keyword evidence="5" id="KW-1185">Reference proteome</keyword>
<dbReference type="PANTHER" id="PTHR48034">
    <property type="entry name" value="TRANSFORMER-2 SEX-DETERMINING PROTEIN-RELATED"/>
    <property type="match status" value="1"/>
</dbReference>
<dbReference type="Gene3D" id="3.30.70.330">
    <property type="match status" value="1"/>
</dbReference>
<dbReference type="SUPFAM" id="SSF54928">
    <property type="entry name" value="RNA-binding domain, RBD"/>
    <property type="match status" value="1"/>
</dbReference>
<name>A0A0L0FJW1_9EUKA</name>
<gene>
    <name evidence="4" type="ORF">SARC_10486</name>
</gene>
<evidence type="ECO:0000313" key="5">
    <source>
        <dbReference type="Proteomes" id="UP000054560"/>
    </source>
</evidence>
<feature type="compositionally biased region" description="Basic residues" evidence="2">
    <location>
        <begin position="143"/>
        <end position="160"/>
    </location>
</feature>
<dbReference type="InterPro" id="IPR050441">
    <property type="entry name" value="RBM"/>
</dbReference>
<evidence type="ECO:0000313" key="4">
    <source>
        <dbReference type="EMBL" id="KNC77045.1"/>
    </source>
</evidence>
<feature type="compositionally biased region" description="Gly residues" evidence="2">
    <location>
        <begin position="1"/>
        <end position="23"/>
    </location>
</feature>
<organism evidence="4 5">
    <name type="scientific">Sphaeroforma arctica JP610</name>
    <dbReference type="NCBI Taxonomy" id="667725"/>
    <lineage>
        <taxon>Eukaryota</taxon>
        <taxon>Ichthyosporea</taxon>
        <taxon>Ichthyophonida</taxon>
        <taxon>Sphaeroforma</taxon>
    </lineage>
</organism>
<evidence type="ECO:0000256" key="1">
    <source>
        <dbReference type="PROSITE-ProRule" id="PRU00176"/>
    </source>
</evidence>
<keyword evidence="1" id="KW-0694">RNA-binding</keyword>
<dbReference type="RefSeq" id="XP_014150947.1">
    <property type="nucleotide sequence ID" value="XM_014295472.1"/>
</dbReference>
<sequence length="252" mass="28494">MGYGGGGRSYGGGGGSRGGGRGGRYISPEEEDALRHTTSLYVGGIPYRWREREVEDMFDRYGRIASLTVTYDRETGQNKGFAFVTFEDRRDAEDAFDDLQGENIDGRRIRLDWDAGLRNKARSGRFDGGGRGGGSSRRDERRRSRSRSRSRGRGRDRRRSPSYSRSRSPRRDRSRGRKSVSRSRSRSKSRSRSRSPARKDVKESSKSPAPREKSKSRSRSRSHSRSRSRSRSPVRDSNDAEDKAADAELADE</sequence>
<feature type="region of interest" description="Disordered" evidence="2">
    <location>
        <begin position="1"/>
        <end position="30"/>
    </location>
</feature>
<dbReference type="PROSITE" id="PS50102">
    <property type="entry name" value="RRM"/>
    <property type="match status" value="1"/>
</dbReference>
<dbReference type="InterPro" id="IPR012677">
    <property type="entry name" value="Nucleotide-bd_a/b_plait_sf"/>
</dbReference>
<feature type="compositionally biased region" description="Basic residues" evidence="2">
    <location>
        <begin position="216"/>
        <end position="232"/>
    </location>
</feature>
<feature type="compositionally biased region" description="Basic and acidic residues" evidence="2">
    <location>
        <begin position="233"/>
        <end position="246"/>
    </location>
</feature>
<dbReference type="Pfam" id="PF00076">
    <property type="entry name" value="RRM_1"/>
    <property type="match status" value="1"/>
</dbReference>
<feature type="compositionally biased region" description="Basic and acidic residues" evidence="2">
    <location>
        <begin position="197"/>
        <end position="215"/>
    </location>
</feature>
<dbReference type="SMART" id="SM00360">
    <property type="entry name" value="RRM"/>
    <property type="match status" value="1"/>
</dbReference>
<dbReference type="eggNOG" id="KOG0118">
    <property type="taxonomic scope" value="Eukaryota"/>
</dbReference>
<dbReference type="InterPro" id="IPR000504">
    <property type="entry name" value="RRM_dom"/>
</dbReference>
<dbReference type="CDD" id="cd00590">
    <property type="entry name" value="RRM_SF"/>
    <property type="match status" value="1"/>
</dbReference>
<dbReference type="EMBL" id="KQ242862">
    <property type="protein sequence ID" value="KNC77045.1"/>
    <property type="molecule type" value="Genomic_DNA"/>
</dbReference>
<accession>A0A0L0FJW1</accession>